<gene>
    <name evidence="1" type="ORF">AAAU51_06210</name>
</gene>
<dbReference type="Proteomes" id="UP001482154">
    <property type="component" value="Unassembled WGS sequence"/>
</dbReference>
<accession>A0ABV1IU83</accession>
<comment type="caution">
    <text evidence="1">The sequence shown here is derived from an EMBL/GenBank/DDBJ whole genome shotgun (WGS) entry which is preliminary data.</text>
</comment>
<dbReference type="SUPFAM" id="SSF51161">
    <property type="entry name" value="Trimeric LpxA-like enzymes"/>
    <property type="match status" value="1"/>
</dbReference>
<dbReference type="RefSeq" id="WP_349110707.1">
    <property type="nucleotide sequence ID" value="NZ_JBBNIN010000007.1"/>
</dbReference>
<protein>
    <submittedName>
        <fullName evidence="1">Uncharacterized protein</fullName>
    </submittedName>
</protein>
<evidence type="ECO:0000313" key="2">
    <source>
        <dbReference type="Proteomes" id="UP001482154"/>
    </source>
</evidence>
<dbReference type="EMBL" id="JBBNIN010000007">
    <property type="protein sequence ID" value="MEQ2710764.1"/>
    <property type="molecule type" value="Genomic_DNA"/>
</dbReference>
<organism evidence="1 2">
    <name type="scientific">Anaerostipes amylophilus</name>
    <dbReference type="NCBI Taxonomy" id="2981779"/>
    <lineage>
        <taxon>Bacteria</taxon>
        <taxon>Bacillati</taxon>
        <taxon>Bacillota</taxon>
        <taxon>Clostridia</taxon>
        <taxon>Lachnospirales</taxon>
        <taxon>Lachnospiraceae</taxon>
        <taxon>Anaerostipes</taxon>
    </lineage>
</organism>
<reference evidence="1 2" key="1">
    <citation type="submission" date="2024-04" db="EMBL/GenBank/DDBJ databases">
        <title>Human intestinal bacterial collection.</title>
        <authorList>
            <person name="Pauvert C."/>
            <person name="Hitch T.C.A."/>
            <person name="Clavel T."/>
        </authorList>
    </citation>
    <scope>NUCLEOTIDE SEQUENCE [LARGE SCALE GENOMIC DNA]</scope>
    <source>
        <strain evidence="1 2">CLA-AA-H249</strain>
    </source>
</reference>
<evidence type="ECO:0000313" key="1">
    <source>
        <dbReference type="EMBL" id="MEQ2710764.1"/>
    </source>
</evidence>
<name>A0ABV1IU83_9FIRM</name>
<proteinExistence type="predicted"/>
<sequence>MIAPNTYVNFNVPSHSIVIGSPGVIIPNEKATEGYVNFCV</sequence>
<keyword evidence="2" id="KW-1185">Reference proteome</keyword>
<dbReference type="InterPro" id="IPR011004">
    <property type="entry name" value="Trimer_LpxA-like_sf"/>
</dbReference>